<accession>A0A314L399</accession>
<reference evidence="1" key="1">
    <citation type="submission" date="2016-11" db="EMBL/GenBank/DDBJ databases">
        <title>The genome of Nicotiana attenuata.</title>
        <authorList>
            <person name="Xu S."/>
            <person name="Brockmoeller T."/>
            <person name="Gaquerel E."/>
            <person name="Navarro A."/>
            <person name="Kuhl H."/>
            <person name="Gase K."/>
            <person name="Ling Z."/>
            <person name="Zhou W."/>
            <person name="Kreitzer C."/>
            <person name="Stanke M."/>
            <person name="Tang H."/>
            <person name="Lyons E."/>
            <person name="Pandey P."/>
            <person name="Pandey S.P."/>
            <person name="Timmermann B."/>
            <person name="Baldwin I.T."/>
        </authorList>
    </citation>
    <scope>NUCLEOTIDE SEQUENCE [LARGE SCALE GENOMIC DNA]</scope>
    <source>
        <strain evidence="1">UT</strain>
    </source>
</reference>
<dbReference type="EMBL" id="MJEQ01000490">
    <property type="protein sequence ID" value="OIT35982.1"/>
    <property type="molecule type" value="Genomic_DNA"/>
</dbReference>
<evidence type="ECO:0000313" key="2">
    <source>
        <dbReference type="Proteomes" id="UP000187609"/>
    </source>
</evidence>
<dbReference type="Proteomes" id="UP000187609">
    <property type="component" value="Unassembled WGS sequence"/>
</dbReference>
<dbReference type="AlphaFoldDB" id="A0A314L399"/>
<comment type="caution">
    <text evidence="1">The sequence shown here is derived from an EMBL/GenBank/DDBJ whole genome shotgun (WGS) entry which is preliminary data.</text>
</comment>
<evidence type="ECO:0000313" key="1">
    <source>
        <dbReference type="EMBL" id="OIT35982.1"/>
    </source>
</evidence>
<protein>
    <recommendedName>
        <fullName evidence="3">Retrotransposon gag protein</fullName>
    </recommendedName>
</protein>
<gene>
    <name evidence="1" type="ORF">A4A49_52568</name>
</gene>
<proteinExistence type="predicted"/>
<evidence type="ECO:0008006" key="3">
    <source>
        <dbReference type="Google" id="ProtNLM"/>
    </source>
</evidence>
<sequence>MMELLNLNDAVKDLKEVDDPKYCKFHYIVSHPTARCFILKEKIMTLVRDGKIIIDANEMAEANHASAKIDHKKGST</sequence>
<dbReference type="Gramene" id="OIT35982">
    <property type="protein sequence ID" value="OIT35982"/>
    <property type="gene ID" value="A4A49_52568"/>
</dbReference>
<name>A0A314L399_NICAT</name>
<keyword evidence="2" id="KW-1185">Reference proteome</keyword>
<organism evidence="1 2">
    <name type="scientific">Nicotiana attenuata</name>
    <name type="common">Coyote tobacco</name>
    <dbReference type="NCBI Taxonomy" id="49451"/>
    <lineage>
        <taxon>Eukaryota</taxon>
        <taxon>Viridiplantae</taxon>
        <taxon>Streptophyta</taxon>
        <taxon>Embryophyta</taxon>
        <taxon>Tracheophyta</taxon>
        <taxon>Spermatophyta</taxon>
        <taxon>Magnoliopsida</taxon>
        <taxon>eudicotyledons</taxon>
        <taxon>Gunneridae</taxon>
        <taxon>Pentapetalae</taxon>
        <taxon>asterids</taxon>
        <taxon>lamiids</taxon>
        <taxon>Solanales</taxon>
        <taxon>Solanaceae</taxon>
        <taxon>Nicotianoideae</taxon>
        <taxon>Nicotianeae</taxon>
        <taxon>Nicotiana</taxon>
    </lineage>
</organism>